<dbReference type="EMBL" id="DQ491002">
    <property type="protein sequence ID" value="ABT14489.1"/>
    <property type="molecule type" value="Genomic_DNA"/>
</dbReference>
<name>A7IVW5_PBCVN</name>
<dbReference type="Proteomes" id="UP000202419">
    <property type="component" value="Segment"/>
</dbReference>
<dbReference type="RefSeq" id="YP_001497286.1">
    <property type="nucleotide sequence ID" value="NC_009898.1"/>
</dbReference>
<proteinExistence type="predicted"/>
<keyword evidence="2" id="KW-1185">Reference proteome</keyword>
<reference evidence="1 2" key="1">
    <citation type="journal article" date="2007" name="Virology">
        <title>Sequence and annotation of the 369-kb NY-2A and the 345-kb AR158 viruses that infect Chlorella NC64A.</title>
        <authorList>
            <person name="Fitzgerald L.A."/>
            <person name="Graves M.V."/>
            <person name="Li X."/>
            <person name="Feldblyum T."/>
            <person name="Nierman W.C."/>
            <person name="Van Etten J.L."/>
        </authorList>
    </citation>
    <scope>NUCLEOTIDE SEQUENCE [LARGE SCALE GENOMIC DNA]</scope>
    <source>
        <strain evidence="1 2">NY-2A</strain>
    </source>
</reference>
<sequence length="81" mass="8611">MRTTSVNNPDASCSKPSPFPAVLKPVQGNPAVMISISFTDRVSNVTTSSNIGTSGNLRPKKSLRCCSRSTYATGFNMSLRA</sequence>
<evidence type="ECO:0000313" key="1">
    <source>
        <dbReference type="EMBL" id="ABT14489.1"/>
    </source>
</evidence>
<accession>A7IVW5</accession>
<gene>
    <name evidence="1" type="primary">b090R</name>
    <name evidence="1" type="ORF">NY2A_b090R</name>
</gene>
<dbReference type="GeneID" id="5659312"/>
<dbReference type="KEGG" id="vg:5659312"/>
<organismHost>
    <name type="scientific">Chlorella</name>
    <dbReference type="NCBI Taxonomy" id="3071"/>
</organismHost>
<protein>
    <submittedName>
        <fullName evidence="1">Uncharacterized protein b090R</fullName>
    </submittedName>
</protein>
<evidence type="ECO:0000313" key="2">
    <source>
        <dbReference type="Proteomes" id="UP000202419"/>
    </source>
</evidence>
<organism evidence="1 2">
    <name type="scientific">Paramecium bursaria Chlorella virus NY2A</name>
    <name type="common">PBCV-NY2A</name>
    <dbReference type="NCBI Taxonomy" id="46021"/>
    <lineage>
        <taxon>Viruses</taxon>
        <taxon>Varidnaviria</taxon>
        <taxon>Bamfordvirae</taxon>
        <taxon>Nucleocytoviricota</taxon>
        <taxon>Megaviricetes</taxon>
        <taxon>Algavirales</taxon>
        <taxon>Phycodnaviridae</taxon>
        <taxon>Chlorovirus</taxon>
        <taxon>Chlorovirus americanus</taxon>
    </lineage>
</organism>